<feature type="non-terminal residue" evidence="6">
    <location>
        <position position="1"/>
    </location>
</feature>
<dbReference type="SUPFAM" id="SSF52777">
    <property type="entry name" value="CoA-dependent acyltransferases"/>
    <property type="match status" value="2"/>
</dbReference>
<dbReference type="InterPro" id="IPR036736">
    <property type="entry name" value="ACP-like_sf"/>
</dbReference>
<dbReference type="STRING" id="1121291.SAMN02745134_03969"/>
<dbReference type="RefSeq" id="WP_242950604.1">
    <property type="nucleotide sequence ID" value="NZ_FWXH01000060.1"/>
</dbReference>
<dbReference type="Gene3D" id="3.30.559.30">
    <property type="entry name" value="Nonribosomal peptide synthetase, condensation domain"/>
    <property type="match status" value="1"/>
</dbReference>
<dbReference type="InterPro" id="IPR001242">
    <property type="entry name" value="Condensation_dom"/>
</dbReference>
<name>A0A1W1Y1H8_9CLOT</name>
<reference evidence="6 7" key="1">
    <citation type="submission" date="2017-04" db="EMBL/GenBank/DDBJ databases">
        <authorList>
            <person name="Afonso C.L."/>
            <person name="Miller P.J."/>
            <person name="Scott M.A."/>
            <person name="Spackman E."/>
            <person name="Goraichik I."/>
            <person name="Dimitrov K.M."/>
            <person name="Suarez D.L."/>
            <person name="Swayne D.E."/>
        </authorList>
    </citation>
    <scope>NUCLEOTIDE SEQUENCE [LARGE SCALE GENOMIC DNA]</scope>
    <source>
        <strain evidence="6 7">DSM 12555</strain>
    </source>
</reference>
<dbReference type="SUPFAM" id="SSF47336">
    <property type="entry name" value="ACP-like"/>
    <property type="match status" value="1"/>
</dbReference>
<keyword evidence="2" id="KW-0596">Phosphopantetheine</keyword>
<evidence type="ECO:0000256" key="2">
    <source>
        <dbReference type="ARBA" id="ARBA00022450"/>
    </source>
</evidence>
<dbReference type="AlphaFoldDB" id="A0A1W1Y1H8"/>
<sequence>EPQGKIDTGAEYEAPRNEIEQKLVQIWEDVLGIDNIGINDDFFSLGGDSIKSIQVISRAKAKGYYFEVKDVFNNSNIKALSKCVNKNALTISQDEVVGEVELTPIQKWFFEMNFEEEHHWNQSVMLFSKDGFEKGILEKVFKAIIIHHDALRMVYKNENGEIHQINRGTSEKLYDLNVYEGLSEKEVTEKCDEIQGSINLEEGPLVKLGLFKTNKGDHLLIAIHHLVIDGVSWRILFEDLSKAYEMAKEGEDIILQDKTTSFKEWSSEQSKHATSSNMRKQLEYWSYIDKCDVRKLPKDKEVAVARIKDLRSVGFNLTKEETEKLLKHVNKSYNTEIEDLLLTALALTISKWTGEENILVNLESHGREEIVKNVDITRTIGWFTLQYPIVLSSSNEELGMMIKNTKDSLRRVPNKGIGYGIIKYLSKDKMEFKLKPEICFNYLGQF</sequence>
<dbReference type="Pfam" id="PF00668">
    <property type="entry name" value="Condensation"/>
    <property type="match status" value="1"/>
</dbReference>
<dbReference type="FunFam" id="1.10.1200.10:FF:000005">
    <property type="entry name" value="Nonribosomal peptide synthetase 1"/>
    <property type="match status" value="1"/>
</dbReference>
<dbReference type="Proteomes" id="UP000192468">
    <property type="component" value="Unassembled WGS sequence"/>
</dbReference>
<keyword evidence="4" id="KW-0436">Ligase</keyword>
<dbReference type="CDD" id="cd19534">
    <property type="entry name" value="E_NRPS"/>
    <property type="match status" value="1"/>
</dbReference>
<dbReference type="PANTHER" id="PTHR45398:SF1">
    <property type="entry name" value="ENZYME, PUTATIVE (JCVI)-RELATED"/>
    <property type="match status" value="1"/>
</dbReference>
<dbReference type="PANTHER" id="PTHR45398">
    <property type="match status" value="1"/>
</dbReference>
<dbReference type="EMBL" id="FWXH01000060">
    <property type="protein sequence ID" value="SMC29661.1"/>
    <property type="molecule type" value="Genomic_DNA"/>
</dbReference>
<accession>A0A1W1Y1H8</accession>
<evidence type="ECO:0000313" key="6">
    <source>
        <dbReference type="EMBL" id="SMC29661.1"/>
    </source>
</evidence>
<evidence type="ECO:0000313" key="7">
    <source>
        <dbReference type="Proteomes" id="UP000192468"/>
    </source>
</evidence>
<dbReference type="InterPro" id="IPR023213">
    <property type="entry name" value="CAT-like_dom_sf"/>
</dbReference>
<evidence type="ECO:0000256" key="1">
    <source>
        <dbReference type="ARBA" id="ARBA00001957"/>
    </source>
</evidence>
<dbReference type="Gene3D" id="1.10.1200.10">
    <property type="entry name" value="ACP-like"/>
    <property type="match status" value="1"/>
</dbReference>
<feature type="non-terminal residue" evidence="6">
    <location>
        <position position="446"/>
    </location>
</feature>
<dbReference type="InterPro" id="IPR009081">
    <property type="entry name" value="PP-bd_ACP"/>
</dbReference>
<proteinExistence type="predicted"/>
<dbReference type="InterPro" id="IPR006162">
    <property type="entry name" value="Ppantetheine_attach_site"/>
</dbReference>
<dbReference type="PROSITE" id="PS50075">
    <property type="entry name" value="CARRIER"/>
    <property type="match status" value="1"/>
</dbReference>
<dbReference type="PROSITE" id="PS00012">
    <property type="entry name" value="PHOSPHOPANTETHEINE"/>
    <property type="match status" value="1"/>
</dbReference>
<keyword evidence="7" id="KW-1185">Reference proteome</keyword>
<organism evidence="6 7">
    <name type="scientific">Clostridium acidisoli DSM 12555</name>
    <dbReference type="NCBI Taxonomy" id="1121291"/>
    <lineage>
        <taxon>Bacteria</taxon>
        <taxon>Bacillati</taxon>
        <taxon>Bacillota</taxon>
        <taxon>Clostridia</taxon>
        <taxon>Eubacteriales</taxon>
        <taxon>Clostridiaceae</taxon>
        <taxon>Clostridium</taxon>
    </lineage>
</organism>
<dbReference type="FunFam" id="3.30.559.10:FF:000016">
    <property type="entry name" value="Nonribosomal peptide synthase Pes1"/>
    <property type="match status" value="1"/>
</dbReference>
<dbReference type="GO" id="GO:0008610">
    <property type="term" value="P:lipid biosynthetic process"/>
    <property type="evidence" value="ECO:0007669"/>
    <property type="project" value="UniProtKB-ARBA"/>
</dbReference>
<comment type="cofactor">
    <cofactor evidence="1">
        <name>pantetheine 4'-phosphate</name>
        <dbReference type="ChEBI" id="CHEBI:47942"/>
    </cofactor>
</comment>
<protein>
    <submittedName>
        <fullName evidence="6">Non-ribosomal peptide synthase domain TIGR01720</fullName>
    </submittedName>
</protein>
<gene>
    <name evidence="6" type="ORF">SAMN02745134_03969</name>
</gene>
<dbReference type="GO" id="GO:0016874">
    <property type="term" value="F:ligase activity"/>
    <property type="evidence" value="ECO:0007669"/>
    <property type="project" value="UniProtKB-KW"/>
</dbReference>
<dbReference type="Pfam" id="PF00550">
    <property type="entry name" value="PP-binding"/>
    <property type="match status" value="1"/>
</dbReference>
<dbReference type="Gene3D" id="3.30.559.10">
    <property type="entry name" value="Chloramphenicol acetyltransferase-like domain"/>
    <property type="match status" value="1"/>
</dbReference>
<evidence type="ECO:0000259" key="5">
    <source>
        <dbReference type="PROSITE" id="PS50075"/>
    </source>
</evidence>
<feature type="domain" description="Carrier" evidence="5">
    <location>
        <begin position="14"/>
        <end position="88"/>
    </location>
</feature>
<keyword evidence="3" id="KW-0597">Phosphoprotein</keyword>
<evidence type="ECO:0000256" key="4">
    <source>
        <dbReference type="ARBA" id="ARBA00022598"/>
    </source>
</evidence>
<evidence type="ECO:0000256" key="3">
    <source>
        <dbReference type="ARBA" id="ARBA00022553"/>
    </source>
</evidence>